<protein>
    <recommendedName>
        <fullName evidence="1">DUF5615 domain-containing protein</fullName>
    </recommendedName>
</protein>
<organism evidence="2 3">
    <name type="scientific">Candidatus Methanoperedens nitratireducens</name>
    <dbReference type="NCBI Taxonomy" id="1392998"/>
    <lineage>
        <taxon>Archaea</taxon>
        <taxon>Methanobacteriati</taxon>
        <taxon>Methanobacteriota</taxon>
        <taxon>Stenosarchaea group</taxon>
        <taxon>Methanomicrobia</taxon>
        <taxon>Methanosarcinales</taxon>
        <taxon>ANME-2 cluster</taxon>
        <taxon>Candidatus Methanoperedentaceae</taxon>
        <taxon>Candidatus Methanoperedens</taxon>
    </lineage>
</organism>
<name>A0A062V1M9_9EURY</name>
<reference evidence="2 3" key="1">
    <citation type="journal article" date="2013" name="Nature">
        <title>Anaerobic oxidation of methane coupled to nitrate reduction in a novel archaeal lineage.</title>
        <authorList>
            <person name="Haroon M.F."/>
            <person name="Hu S."/>
            <person name="Shi Y."/>
            <person name="Imelfort M."/>
            <person name="Keller J."/>
            <person name="Hugenholtz P."/>
            <person name="Yuan Z."/>
            <person name="Tyson G.W."/>
        </authorList>
    </citation>
    <scope>NUCLEOTIDE SEQUENCE [LARGE SCALE GENOMIC DNA]</scope>
    <source>
        <strain evidence="2 3">ANME-2d</strain>
    </source>
</reference>
<sequence length="114" mass="13152">MKEIKHIKIYADENVNVAIVEGLKRRGVEAWSAIDKGKLGLSDEEQLRYALEERATIFTHDDDFLSMVAESETEHCGIIYVHQQHLSIGECIRRLKAIVETMSPEEMHNRILFL</sequence>
<gene>
    <name evidence="2" type="ORF">ANME2D_02548</name>
</gene>
<dbReference type="EMBL" id="JMIY01000007">
    <property type="protein sequence ID" value="KCZ70528.1"/>
    <property type="molecule type" value="Genomic_DNA"/>
</dbReference>
<comment type="caution">
    <text evidence="2">The sequence shown here is derived from an EMBL/GenBank/DDBJ whole genome shotgun (WGS) entry which is preliminary data.</text>
</comment>
<dbReference type="Proteomes" id="UP000027153">
    <property type="component" value="Unassembled WGS sequence"/>
</dbReference>
<evidence type="ECO:0000313" key="3">
    <source>
        <dbReference type="Proteomes" id="UP000027153"/>
    </source>
</evidence>
<dbReference type="RefSeq" id="WP_052368900.1">
    <property type="nucleotide sequence ID" value="NZ_JMIY01000007.1"/>
</dbReference>
<dbReference type="OrthoDB" id="315332at2157"/>
<dbReference type="Pfam" id="PF18480">
    <property type="entry name" value="DUF5615"/>
    <property type="match status" value="1"/>
</dbReference>
<feature type="domain" description="DUF5615" evidence="1">
    <location>
        <begin position="8"/>
        <end position="112"/>
    </location>
</feature>
<evidence type="ECO:0000259" key="1">
    <source>
        <dbReference type="Pfam" id="PF18480"/>
    </source>
</evidence>
<dbReference type="AlphaFoldDB" id="A0A062V1M9"/>
<dbReference type="InterPro" id="IPR041049">
    <property type="entry name" value="DUF5615"/>
</dbReference>
<accession>A0A062V1M9</accession>
<evidence type="ECO:0000313" key="2">
    <source>
        <dbReference type="EMBL" id="KCZ70528.1"/>
    </source>
</evidence>
<proteinExistence type="predicted"/>
<keyword evidence="3" id="KW-1185">Reference proteome</keyword>